<evidence type="ECO:0000313" key="1">
    <source>
        <dbReference type="EMBL" id="KAI0524498.1"/>
    </source>
</evidence>
<protein>
    <submittedName>
        <fullName evidence="1">Uncharacterized protein</fullName>
    </submittedName>
</protein>
<sequence>MIRTSPGSMLSSPHLPATFSIHLHHLHQMIWIPRSFSLYFLLIISNSENLAPDFLGGRMVLKVMALTTVKCSLVPENMEEGLFTHNNHEEGELVQDDMDEGALTHAKELGNLDMSNWTTLILKLLLEHSHTKPHESIWYLDSGYSKYMTGDTTQYISAEARYGGNITLRDNTTRKVIGTDYYSKPNWLCQGNRYF</sequence>
<accession>A0A8T3C4P2</accession>
<organism evidence="1 2">
    <name type="scientific">Dendrobium nobile</name>
    <name type="common">Orchid</name>
    <dbReference type="NCBI Taxonomy" id="94219"/>
    <lineage>
        <taxon>Eukaryota</taxon>
        <taxon>Viridiplantae</taxon>
        <taxon>Streptophyta</taxon>
        <taxon>Embryophyta</taxon>
        <taxon>Tracheophyta</taxon>
        <taxon>Spermatophyta</taxon>
        <taxon>Magnoliopsida</taxon>
        <taxon>Liliopsida</taxon>
        <taxon>Asparagales</taxon>
        <taxon>Orchidaceae</taxon>
        <taxon>Epidendroideae</taxon>
        <taxon>Malaxideae</taxon>
        <taxon>Dendrobiinae</taxon>
        <taxon>Dendrobium</taxon>
    </lineage>
</organism>
<name>A0A8T3C4P2_DENNO</name>
<dbReference type="EMBL" id="JAGYWB010000004">
    <property type="protein sequence ID" value="KAI0524498.1"/>
    <property type="molecule type" value="Genomic_DNA"/>
</dbReference>
<proteinExistence type="predicted"/>
<dbReference type="AlphaFoldDB" id="A0A8T3C4P2"/>
<gene>
    <name evidence="1" type="ORF">KFK09_003869</name>
</gene>
<evidence type="ECO:0000313" key="2">
    <source>
        <dbReference type="Proteomes" id="UP000829196"/>
    </source>
</evidence>
<reference evidence="1" key="1">
    <citation type="journal article" date="2022" name="Front. Genet.">
        <title>Chromosome-Scale Assembly of the Dendrobium nobile Genome Provides Insights Into the Molecular Mechanism of the Biosynthesis of the Medicinal Active Ingredient of Dendrobium.</title>
        <authorList>
            <person name="Xu Q."/>
            <person name="Niu S.-C."/>
            <person name="Li K.-L."/>
            <person name="Zheng P.-J."/>
            <person name="Zhang X.-J."/>
            <person name="Jia Y."/>
            <person name="Liu Y."/>
            <person name="Niu Y.-X."/>
            <person name="Yu L.-H."/>
            <person name="Chen D.-F."/>
            <person name="Zhang G.-Q."/>
        </authorList>
    </citation>
    <scope>NUCLEOTIDE SEQUENCE</scope>
    <source>
        <tissue evidence="1">Leaf</tissue>
    </source>
</reference>
<keyword evidence="2" id="KW-1185">Reference proteome</keyword>
<dbReference type="Proteomes" id="UP000829196">
    <property type="component" value="Unassembled WGS sequence"/>
</dbReference>
<comment type="caution">
    <text evidence="1">The sequence shown here is derived from an EMBL/GenBank/DDBJ whole genome shotgun (WGS) entry which is preliminary data.</text>
</comment>